<feature type="region of interest" description="Disordered" evidence="1">
    <location>
        <begin position="1"/>
        <end position="21"/>
    </location>
</feature>
<feature type="transmembrane region" description="Helical" evidence="2">
    <location>
        <begin position="63"/>
        <end position="84"/>
    </location>
</feature>
<feature type="transmembrane region" description="Helical" evidence="2">
    <location>
        <begin position="148"/>
        <end position="168"/>
    </location>
</feature>
<dbReference type="EMBL" id="QQOH01000001">
    <property type="protein sequence ID" value="RDE24649.1"/>
    <property type="molecule type" value="Genomic_DNA"/>
</dbReference>
<evidence type="ECO:0000313" key="4">
    <source>
        <dbReference type="EMBL" id="RDE24649.1"/>
    </source>
</evidence>
<sequence length="183" mass="20105">MEEPGRGRKMSSLGSARPDAKTRRTARHDLIAGLVLIALSLFLFSASFDIPMESDDDGIGPRFFPQSICMLLAALGLVMALQGARKKSAPGDNSIFYGEVFVAKVLPLAVLSFVYLWLFVQFGYLLSTLVALYAAFLLFGVRGKGLVLMPPLMTVLFYYLFFGLMGVFEPPAEIFNLTDLFNG</sequence>
<dbReference type="OrthoDB" id="7857471at2"/>
<proteinExistence type="predicted"/>
<gene>
    <name evidence="4" type="ORF">DV711_03410</name>
</gene>
<dbReference type="Proteomes" id="UP000253769">
    <property type="component" value="Unassembled WGS sequence"/>
</dbReference>
<keyword evidence="5" id="KW-1185">Reference proteome</keyword>
<dbReference type="InterPro" id="IPR009936">
    <property type="entry name" value="DUF1468"/>
</dbReference>
<organism evidence="4 5">
    <name type="scientific">Motiliproteus coralliicola</name>
    <dbReference type="NCBI Taxonomy" id="2283196"/>
    <lineage>
        <taxon>Bacteria</taxon>
        <taxon>Pseudomonadati</taxon>
        <taxon>Pseudomonadota</taxon>
        <taxon>Gammaproteobacteria</taxon>
        <taxon>Oceanospirillales</taxon>
        <taxon>Oceanospirillaceae</taxon>
        <taxon>Motiliproteus</taxon>
    </lineage>
</organism>
<evidence type="ECO:0000259" key="3">
    <source>
        <dbReference type="Pfam" id="PF07331"/>
    </source>
</evidence>
<protein>
    <submittedName>
        <fullName evidence="4">Tripartite tricarboxylate transporter TctB family protein</fullName>
    </submittedName>
</protein>
<name>A0A369WUB2_9GAMM</name>
<keyword evidence="2" id="KW-1133">Transmembrane helix</keyword>
<feature type="transmembrane region" description="Helical" evidence="2">
    <location>
        <begin position="96"/>
        <end position="118"/>
    </location>
</feature>
<comment type="caution">
    <text evidence="4">The sequence shown here is derived from an EMBL/GenBank/DDBJ whole genome shotgun (WGS) entry which is preliminary data.</text>
</comment>
<reference evidence="4 5" key="1">
    <citation type="submission" date="2018-07" db="EMBL/GenBank/DDBJ databases">
        <title>Motiliproteus coralliicola sp. nov., a bacterium isolated from Coral.</title>
        <authorList>
            <person name="Wang G."/>
        </authorList>
    </citation>
    <scope>NUCLEOTIDE SEQUENCE [LARGE SCALE GENOMIC DNA]</scope>
    <source>
        <strain evidence="4 5">C34</strain>
    </source>
</reference>
<feature type="transmembrane region" description="Helical" evidence="2">
    <location>
        <begin position="30"/>
        <end position="48"/>
    </location>
</feature>
<dbReference type="AlphaFoldDB" id="A0A369WUB2"/>
<evidence type="ECO:0000313" key="5">
    <source>
        <dbReference type="Proteomes" id="UP000253769"/>
    </source>
</evidence>
<keyword evidence="2" id="KW-0812">Transmembrane</keyword>
<accession>A0A369WUB2</accession>
<evidence type="ECO:0000256" key="2">
    <source>
        <dbReference type="SAM" id="Phobius"/>
    </source>
</evidence>
<feature type="transmembrane region" description="Helical" evidence="2">
    <location>
        <begin position="124"/>
        <end position="141"/>
    </location>
</feature>
<dbReference type="Pfam" id="PF07331">
    <property type="entry name" value="TctB"/>
    <property type="match status" value="1"/>
</dbReference>
<feature type="domain" description="DUF1468" evidence="3">
    <location>
        <begin position="31"/>
        <end position="168"/>
    </location>
</feature>
<keyword evidence="2" id="KW-0472">Membrane</keyword>
<evidence type="ECO:0000256" key="1">
    <source>
        <dbReference type="SAM" id="MobiDB-lite"/>
    </source>
</evidence>